<dbReference type="InterPro" id="IPR014710">
    <property type="entry name" value="RmlC-like_jellyroll"/>
</dbReference>
<keyword evidence="9" id="KW-1185">Reference proteome</keyword>
<accession>A0A6A5V5Q2</accession>
<dbReference type="SUPFAM" id="SSF51182">
    <property type="entry name" value="RmlC-like cupins"/>
    <property type="match status" value="1"/>
</dbReference>
<dbReference type="CDD" id="cd02241">
    <property type="entry name" value="cupin_OxOx"/>
    <property type="match status" value="1"/>
</dbReference>
<keyword evidence="6" id="KW-0732">Signal</keyword>
<keyword evidence="4" id="KW-0479">Metal-binding</keyword>
<dbReference type="InterPro" id="IPR001929">
    <property type="entry name" value="Germin"/>
</dbReference>
<feature type="signal peptide" evidence="6">
    <location>
        <begin position="1"/>
        <end position="20"/>
    </location>
</feature>
<organism evidence="8 9">
    <name type="scientific">Bimuria novae-zelandiae CBS 107.79</name>
    <dbReference type="NCBI Taxonomy" id="1447943"/>
    <lineage>
        <taxon>Eukaryota</taxon>
        <taxon>Fungi</taxon>
        <taxon>Dikarya</taxon>
        <taxon>Ascomycota</taxon>
        <taxon>Pezizomycotina</taxon>
        <taxon>Dothideomycetes</taxon>
        <taxon>Pleosporomycetidae</taxon>
        <taxon>Pleosporales</taxon>
        <taxon>Massarineae</taxon>
        <taxon>Didymosphaeriaceae</taxon>
        <taxon>Bimuria</taxon>
    </lineage>
</organism>
<gene>
    <name evidence="8" type="ORF">BU23DRAFT_534719</name>
</gene>
<protein>
    <recommendedName>
        <fullName evidence="7">Cupin type-1 domain-containing protein</fullName>
    </recommendedName>
</protein>
<dbReference type="InterPro" id="IPR006045">
    <property type="entry name" value="Cupin_1"/>
</dbReference>
<evidence type="ECO:0000313" key="9">
    <source>
        <dbReference type="Proteomes" id="UP000800036"/>
    </source>
</evidence>
<comment type="subcellular location">
    <subcellularLocation>
        <location evidence="1">Secreted</location>
    </subcellularLocation>
</comment>
<dbReference type="Pfam" id="PF00190">
    <property type="entry name" value="Cupin_1"/>
    <property type="match status" value="1"/>
</dbReference>
<dbReference type="InterPro" id="IPR011051">
    <property type="entry name" value="RmlC_Cupin_sf"/>
</dbReference>
<dbReference type="GO" id="GO:0030145">
    <property type="term" value="F:manganese ion binding"/>
    <property type="evidence" value="ECO:0007669"/>
    <property type="project" value="InterPro"/>
</dbReference>
<dbReference type="OrthoDB" id="1921208at2759"/>
<name>A0A6A5V5Q2_9PLEO</name>
<feature type="chain" id="PRO_5025625690" description="Cupin type-1 domain-containing protein" evidence="6">
    <location>
        <begin position="21"/>
        <end position="253"/>
    </location>
</feature>
<evidence type="ECO:0000256" key="6">
    <source>
        <dbReference type="SAM" id="SignalP"/>
    </source>
</evidence>
<dbReference type="Gene3D" id="2.60.120.10">
    <property type="entry name" value="Jelly Rolls"/>
    <property type="match status" value="1"/>
</dbReference>
<feature type="domain" description="Cupin type-1" evidence="7">
    <location>
        <begin position="80"/>
        <end position="229"/>
    </location>
</feature>
<dbReference type="AlphaFoldDB" id="A0A6A5V5Q2"/>
<dbReference type="EMBL" id="ML976686">
    <property type="protein sequence ID" value="KAF1972455.1"/>
    <property type="molecule type" value="Genomic_DNA"/>
</dbReference>
<dbReference type="SMART" id="SM00835">
    <property type="entry name" value="Cupin_1"/>
    <property type="match status" value="1"/>
</dbReference>
<keyword evidence="5" id="KW-0464">Manganese</keyword>
<dbReference type="Proteomes" id="UP000800036">
    <property type="component" value="Unassembled WGS sequence"/>
</dbReference>
<evidence type="ECO:0000256" key="3">
    <source>
        <dbReference type="ARBA" id="ARBA00022525"/>
    </source>
</evidence>
<dbReference type="GO" id="GO:0005576">
    <property type="term" value="C:extracellular region"/>
    <property type="evidence" value="ECO:0007669"/>
    <property type="project" value="UniProtKB-SubCell"/>
</dbReference>
<sequence>MYSVLLQSLAMALAIDSIRAFPTPMGNTLTDNTELIGQLITTPTQIKRFQKLLTDESGNKLLDDDQLTNATIWDFEQNGFPIPGGQGGDASSANLETFPYLINSGVTMTMGKLGPCGIFLPHVHPRANEFFVVTEGEVDFGTLLELGLFKDLSPNPEIRGKLTKNKGTLFPKGSIHYQLNNNPDCKPATIYTALTSEDAGSTPIFMDSLPSNVTVGAGMRKRVDAGDFESVRGVTPLHIAKIVDECLARCHVS</sequence>
<evidence type="ECO:0000256" key="4">
    <source>
        <dbReference type="ARBA" id="ARBA00022723"/>
    </source>
</evidence>
<evidence type="ECO:0000259" key="7">
    <source>
        <dbReference type="SMART" id="SM00835"/>
    </source>
</evidence>
<reference evidence="8" key="1">
    <citation type="journal article" date="2020" name="Stud. Mycol.">
        <title>101 Dothideomycetes genomes: a test case for predicting lifestyles and emergence of pathogens.</title>
        <authorList>
            <person name="Haridas S."/>
            <person name="Albert R."/>
            <person name="Binder M."/>
            <person name="Bloem J."/>
            <person name="Labutti K."/>
            <person name="Salamov A."/>
            <person name="Andreopoulos B."/>
            <person name="Baker S."/>
            <person name="Barry K."/>
            <person name="Bills G."/>
            <person name="Bluhm B."/>
            <person name="Cannon C."/>
            <person name="Castanera R."/>
            <person name="Culley D."/>
            <person name="Daum C."/>
            <person name="Ezra D."/>
            <person name="Gonzalez J."/>
            <person name="Henrissat B."/>
            <person name="Kuo A."/>
            <person name="Liang C."/>
            <person name="Lipzen A."/>
            <person name="Lutzoni F."/>
            <person name="Magnuson J."/>
            <person name="Mondo S."/>
            <person name="Nolan M."/>
            <person name="Ohm R."/>
            <person name="Pangilinan J."/>
            <person name="Park H.-J."/>
            <person name="Ramirez L."/>
            <person name="Alfaro M."/>
            <person name="Sun H."/>
            <person name="Tritt A."/>
            <person name="Yoshinaga Y."/>
            <person name="Zwiers L.-H."/>
            <person name="Turgeon B."/>
            <person name="Goodwin S."/>
            <person name="Spatafora J."/>
            <person name="Crous P."/>
            <person name="Grigoriev I."/>
        </authorList>
    </citation>
    <scope>NUCLEOTIDE SEQUENCE</scope>
    <source>
        <strain evidence="8">CBS 107.79</strain>
    </source>
</reference>
<evidence type="ECO:0000256" key="1">
    <source>
        <dbReference type="ARBA" id="ARBA00004613"/>
    </source>
</evidence>
<proteinExistence type="inferred from homology"/>
<evidence type="ECO:0000256" key="5">
    <source>
        <dbReference type="ARBA" id="ARBA00023211"/>
    </source>
</evidence>
<evidence type="ECO:0000256" key="2">
    <source>
        <dbReference type="ARBA" id="ARBA00007456"/>
    </source>
</evidence>
<comment type="similarity">
    <text evidence="2">Belongs to the germin family.</text>
</comment>
<dbReference type="PANTHER" id="PTHR31238">
    <property type="entry name" value="GERMIN-LIKE PROTEIN SUBFAMILY 3 MEMBER 3"/>
    <property type="match status" value="1"/>
</dbReference>
<keyword evidence="3" id="KW-0964">Secreted</keyword>
<evidence type="ECO:0000313" key="8">
    <source>
        <dbReference type="EMBL" id="KAF1972455.1"/>
    </source>
</evidence>